<dbReference type="PANTHER" id="PTHR46682:SF1">
    <property type="entry name" value="ADHESION G-PROTEIN COUPLED RECEPTOR V1"/>
    <property type="match status" value="1"/>
</dbReference>
<dbReference type="GO" id="GO:0004930">
    <property type="term" value="F:G protein-coupled receptor activity"/>
    <property type="evidence" value="ECO:0007669"/>
    <property type="project" value="InterPro"/>
</dbReference>
<dbReference type="SMART" id="SM00237">
    <property type="entry name" value="Calx_beta"/>
    <property type="match status" value="6"/>
</dbReference>
<dbReference type="InterPro" id="IPR013783">
    <property type="entry name" value="Ig-like_fold"/>
</dbReference>
<feature type="region of interest" description="Disordered" evidence="4">
    <location>
        <begin position="2788"/>
        <end position="2808"/>
    </location>
</feature>
<dbReference type="CDD" id="cd00146">
    <property type="entry name" value="PKD"/>
    <property type="match status" value="1"/>
</dbReference>
<dbReference type="Proteomes" id="UP000321577">
    <property type="component" value="Unassembled WGS sequence"/>
</dbReference>
<dbReference type="InterPro" id="IPR013784">
    <property type="entry name" value="Carb-bd-like_fold"/>
</dbReference>
<keyword evidence="7" id="KW-1185">Reference proteome</keyword>
<dbReference type="Pfam" id="PF00801">
    <property type="entry name" value="PKD"/>
    <property type="match status" value="1"/>
</dbReference>
<accession>A0A512M627</accession>
<dbReference type="PANTHER" id="PTHR46682">
    <property type="entry name" value="ADHESION G-PROTEIN COUPLED RECEPTOR V1"/>
    <property type="match status" value="1"/>
</dbReference>
<keyword evidence="2" id="KW-0677">Repeat</keyword>
<evidence type="ECO:0000313" key="6">
    <source>
        <dbReference type="EMBL" id="GEP42188.1"/>
    </source>
</evidence>
<dbReference type="InterPro" id="IPR026919">
    <property type="entry name" value="ADGRV1"/>
</dbReference>
<dbReference type="OrthoDB" id="174229at2"/>
<name>A0A512M627_9BACT</name>
<dbReference type="RefSeq" id="WP_146849791.1">
    <property type="nucleotide sequence ID" value="NZ_BKAG01000008.1"/>
</dbReference>
<dbReference type="SMART" id="SM00089">
    <property type="entry name" value="PKD"/>
    <property type="match status" value="2"/>
</dbReference>
<evidence type="ECO:0000259" key="5">
    <source>
        <dbReference type="PROSITE" id="PS50093"/>
    </source>
</evidence>
<dbReference type="InterPro" id="IPR018247">
    <property type="entry name" value="EF_Hand_1_Ca_BS"/>
</dbReference>
<evidence type="ECO:0000256" key="4">
    <source>
        <dbReference type="SAM" id="MobiDB-lite"/>
    </source>
</evidence>
<dbReference type="Gene3D" id="2.60.120.200">
    <property type="match status" value="4"/>
</dbReference>
<dbReference type="InterPro" id="IPR035986">
    <property type="entry name" value="PKD_dom_sf"/>
</dbReference>
<keyword evidence="1" id="KW-0732">Signal</keyword>
<evidence type="ECO:0000256" key="1">
    <source>
        <dbReference type="ARBA" id="ARBA00022729"/>
    </source>
</evidence>
<dbReference type="Gene3D" id="2.60.40.2030">
    <property type="match status" value="8"/>
</dbReference>
<dbReference type="InterPro" id="IPR013320">
    <property type="entry name" value="ConA-like_dom_sf"/>
</dbReference>
<feature type="domain" description="PKD" evidence="5">
    <location>
        <begin position="633"/>
        <end position="717"/>
    </location>
</feature>
<reference evidence="6 7" key="1">
    <citation type="submission" date="2019-07" db="EMBL/GenBank/DDBJ databases">
        <title>Whole genome shotgun sequence of Brevifollis gellanilyticus NBRC 108608.</title>
        <authorList>
            <person name="Hosoyama A."/>
            <person name="Uohara A."/>
            <person name="Ohji S."/>
            <person name="Ichikawa N."/>
        </authorList>
    </citation>
    <scope>NUCLEOTIDE SEQUENCE [LARGE SCALE GENOMIC DNA]</scope>
    <source>
        <strain evidence="6 7">NBRC 108608</strain>
    </source>
</reference>
<dbReference type="GO" id="GO:0016020">
    <property type="term" value="C:membrane"/>
    <property type="evidence" value="ECO:0007669"/>
    <property type="project" value="InterPro"/>
</dbReference>
<dbReference type="SUPFAM" id="SSF49299">
    <property type="entry name" value="PKD domain"/>
    <property type="match status" value="1"/>
</dbReference>
<dbReference type="InterPro" id="IPR003644">
    <property type="entry name" value="Calx_beta"/>
</dbReference>
<dbReference type="SUPFAM" id="SSF49452">
    <property type="entry name" value="Starch-binding domain-like"/>
    <property type="match status" value="1"/>
</dbReference>
<dbReference type="PROSITE" id="PS00018">
    <property type="entry name" value="EF_HAND_1"/>
    <property type="match status" value="1"/>
</dbReference>
<dbReference type="SUPFAM" id="SSF55486">
    <property type="entry name" value="Metalloproteases ('zincins'), catalytic domain"/>
    <property type="match status" value="1"/>
</dbReference>
<dbReference type="Pfam" id="PF03160">
    <property type="entry name" value="Calx-beta"/>
    <property type="match status" value="7"/>
</dbReference>
<organism evidence="6 7">
    <name type="scientific">Brevifollis gellanilyticus</name>
    <dbReference type="NCBI Taxonomy" id="748831"/>
    <lineage>
        <taxon>Bacteria</taxon>
        <taxon>Pseudomonadati</taxon>
        <taxon>Verrucomicrobiota</taxon>
        <taxon>Verrucomicrobiia</taxon>
        <taxon>Verrucomicrobiales</taxon>
        <taxon>Verrucomicrobiaceae</taxon>
    </lineage>
</organism>
<feature type="compositionally biased region" description="Polar residues" evidence="4">
    <location>
        <begin position="2795"/>
        <end position="2804"/>
    </location>
</feature>
<keyword evidence="3" id="KW-0106">Calcium</keyword>
<proteinExistence type="predicted"/>
<dbReference type="Pfam" id="PF22352">
    <property type="entry name" value="K319L-like_PKD"/>
    <property type="match status" value="1"/>
</dbReference>
<protein>
    <recommendedName>
        <fullName evidence="5">PKD domain-containing protein</fullName>
    </recommendedName>
</protein>
<sequence length="3189" mass="327774">MRFRTASGLAALVVIAVSAGIYLSKQETISPVAVSGTALSAREDKIAPVDVLKSGHKSKAENITAEPLAPADPLTGFDDWSRDYLSLSPEQRERMVDEGVRLAKARRPVFKELIKEDPRSALAQAVPMVVRQALPPQILGELERRINDVGALRVMMGVPLDPNDPPVPTTREVELKGGGTYRAYLYGRRENQLSTPGVLVNGVAIDSEFAVSEEPTRRLEVGETLPKDKPVVSECPVSGKSTVDAKDVPAQATEASNAVESPTEVIFFCDGSHIAVQNQTLLMGEGVTGGALPFSGILPATSTPSLGNIKVLVMHTTYADQNAAPTTEAALYKTLRDVGDYYAKASYGRLSLVGVVTPVLKLPHNEAWYVNRDTSNGGDLGGTGQEHADARAEARKLGYDTNDYDSLVMRHNGGPGSYGGLASVPGSTVWVRGDSAGLWAHEIGHSFGLLHSNFWDTAGTSSIGNGANQEYGDSYDIMGGGPFPGGHYNAAGKNQIRWLPSEFVQPVTQPGVYRIYAYDQGVLDASRRYAMTVVKDVQRTYWGMVRAQMDSNPFAKSGMVLGWKFPNGGGSNFQLIDTTPGSPYAKTDAPISLGATFADVESGIFMTTVAANDNPRYVDVQVNMGSFPGNHPPTLSLAANATVVPTNGSVTFTATASDTDGDTLAYNWQHFGGGSQIVSPNANVITRQFASAGTYIVTCTVSDMKGGTVTRNQLITVGSPSTFTISGRITLLGAGLSDVAVTANGANGVITDADGYYTIPNLAANTYTITPLLYGYSFGELFNNSITVGPSFSGADFEATASSVVTIAAVTPTANEGTLSPGVFRLTRTGDNSQPLTVSLSNPSGSATLTTDYTLSPAYTSASPFNSWTIPADASTLDISVTPAADAISEGAETVVLQLGSGSGYLLGAAANATVTITDDDTVLPKVSMIATTPDTTEGSASPAVVTFSRTGSTAAALTVNFGRNVASTSAVGSDHPALGSTVTIPIGAASTTLNITTLNDSISEQVETVILNLLSGSYLLDSLASTTTANIYDDDLQTVTVSVTDPVATEVNLATPGAAADTGTFVLTRSGDVSAPLTVYYAFSGGSSASATALHGVDFELMPGSVVIPASQTTASITIIPRFDDVGEGPEDCVITIGANSTNYVVGSASSATVTINDNPADKAFMDVVNTSNATEPSTNATFRFTPRGSTSAFPFLMNYTLAGTTTNGTDYDTVSWWLPQTSGSSANLNAVFAVSSTAQWVVGEGGVILKGDGTNWTAQTSGTTNNLRGIWGTSTTNLYAVGDGGVVLRSTNGTSWSAMTSGTTNNLRGIWGSGTTNIFAVGDGGVILRSTNGTSWTTLASGTTNQLRAVHGSASTNIWFVGAAGTVLFYNNTTVTPITSGTTAQLNGVYSTGTNATVVVGAGGMIRRGGSTGTWTQQSSLNSFDLNGVWGSGASNVFISGASSSQMLTTGSTNLTYVNLSALGSFNAVNGTGTTLAWSVGANGAIFKRDTSTGVNVPSSLVISSGVTTFDLTLRTKDDVLTEDRETITLSIDTSSNYQTFVSSGSATAWMIDNDNVSTVVADVQVGSGSSVVSNIVEGGATTPVKFYLNRTGSTTAALTVNLSYSGTATNGTDYTAPASVTIPAGALGVDVPVTITNDVDIEGTETIVLNIDPGSYARGTGATMYITDNEAPAQTVAFTANSSRGLENVASPVVEVGLAAPATTAASVEYYVDSGSRTSSSASNNTQTLAYWLRIVKTGTTFVSSASNDGVTWTQLDSQSITGFTATSYLAGLCVASAANPALNTATFDSFTVNGLSGGSLGTITSADVGTVGAAGSYAEASGTYTVIGSGSIGSTADAFRYVWFPVNSSSNCTIVARVLTQSPGSQNTAQAGIMIRESTTANVRSFAAMHVPSTGRVSARRTTVAGSTSSVSAASMLRPRWVRLQRAGEVFTSSWSPDGSTWTTVGTPQTMALAPEVLAGLAVSARSDSATNLTTATFDNVSLSGSPGLLGRTVGFVNAQGTDTLTTGTYTVSAAGAQIGSTEDECHFVAAPVSGDFTLIARVLTQTGGASNAQAGVMVRETANYRTRSLYLGSVANSGVEFIYRTTSVTTGYGAGVDFLLPDGVLNFAIGEQFKYVPLSIINDTIDEGTDNLCISLRNASSAVIGTVSQHIYTIVDNDAPPTNLYAGFTTISSSVSESAGTAQIAVSLSSTATTACSVNYVTTDGTALNPGDYATTSGTLNFAAGDTVKFISVPITNDTTLEAAEALTLTLSSPSSGLALGSQSVHTLTINDDDAPAVSIAATDASANESGDPGQLTLTRTGPTTSALSVTIALGGLAVNGTDYTTISTTQIIPAGQSGLAINVAPIQNALNEGTKTVIADVVAGSGYVPGTPSSATVSIADDDRSTVTITSNDASASETPGNSGQFTVTRTAPTNVTLTVNVAISGTATNTTDYATVAGTLAFAIGEASKTITITPVDDGSIEGPEDVTISLGSGTYDIGDPSFANVTIADNDNAPSIFITSPTGQGPVIAATNGIILSASVTDDGLPAAVTQTWSLVSGPGTATIESPGATTTAVTFSAPGTYLMRITATDTQFTVSDQVTIVVGSAPIASTWITQDMTPSSARRGQSLEYNGIATVTGTGVGYAASALDSAHVMVRPITGNGSVVARLTSQPTAGALSGVTIRDSLARGCKRVVLGYVPGTGLQMRTRTALGANGSSDTVVTTTGLTLPLWLKLERDTTTDVITGSYSTNGTTWTTVGTTVALTLLNSEAQYGLTTTSNSSSSTATGVFDNVALTPAPSGPALYNEDSGTSPNPAGSGSFDGTNTYTITGGTNGYYYGWQYYGDIDVRCRLTGYSSGAGSSSGGLRITESIEAGAYSHFGKKPTDAFNGYYWVSIAGGGSSGIPSGAGTVGSWIRIVRRGNTVTGYRATHNGTSGGPNSWTQVGQPQTIIMTTPVWVGFYVDNASGVGLNTCTFTNLSISAVNKAPVVAASLSGNVSPVSLDGTITDDDLPAAPTSLWSVRSGSAGITLGNASSVDTAATLLESGLFKLRLTADDTGTKSFSDLDFTGYATLFARWLDQNNVGDENNTAIEAEADADRDGLVNLFEYAVGTNGTVASSNPQVVTLAPVSSSQYLRISIPKNPAATDVTFTVQATSDITNPASWSSAGLVIETNTSTQLIVRDNVPAGPGVRRFMRVMVTRL</sequence>
<dbReference type="SUPFAM" id="SSF141072">
    <property type="entry name" value="CalX-like"/>
    <property type="match status" value="9"/>
</dbReference>
<evidence type="ECO:0000313" key="7">
    <source>
        <dbReference type="Proteomes" id="UP000321577"/>
    </source>
</evidence>
<dbReference type="Gene3D" id="2.60.40.10">
    <property type="entry name" value="Immunoglobulins"/>
    <property type="match status" value="2"/>
</dbReference>
<dbReference type="InterPro" id="IPR038081">
    <property type="entry name" value="CalX-like_sf"/>
</dbReference>
<dbReference type="InterPro" id="IPR022409">
    <property type="entry name" value="PKD/Chitinase_dom"/>
</dbReference>
<dbReference type="InterPro" id="IPR000601">
    <property type="entry name" value="PKD_dom"/>
</dbReference>
<dbReference type="PROSITE" id="PS50093">
    <property type="entry name" value="PKD"/>
    <property type="match status" value="1"/>
</dbReference>
<gene>
    <name evidence="6" type="ORF">BGE01nite_14790</name>
</gene>
<evidence type="ECO:0000256" key="3">
    <source>
        <dbReference type="ARBA" id="ARBA00022837"/>
    </source>
</evidence>
<dbReference type="SUPFAM" id="SSF49899">
    <property type="entry name" value="Concanavalin A-like lectins/glucanases"/>
    <property type="match status" value="1"/>
</dbReference>
<comment type="caution">
    <text evidence="6">The sequence shown here is derived from an EMBL/GenBank/DDBJ whole genome shotgun (WGS) entry which is preliminary data.</text>
</comment>
<dbReference type="EMBL" id="BKAG01000008">
    <property type="protein sequence ID" value="GEP42188.1"/>
    <property type="molecule type" value="Genomic_DNA"/>
</dbReference>
<dbReference type="GO" id="GO:0030246">
    <property type="term" value="F:carbohydrate binding"/>
    <property type="evidence" value="ECO:0007669"/>
    <property type="project" value="InterPro"/>
</dbReference>
<evidence type="ECO:0000256" key="2">
    <source>
        <dbReference type="ARBA" id="ARBA00022737"/>
    </source>
</evidence>